<gene>
    <name evidence="1" type="ORF">GCM10010126_63830</name>
</gene>
<comment type="caution">
    <text evidence="1">The sequence shown here is derived from an EMBL/GenBank/DDBJ whole genome shotgun (WGS) entry which is preliminary data.</text>
</comment>
<organism evidence="1 2">
    <name type="scientific">Planomonospora parontospora</name>
    <dbReference type="NCBI Taxonomy" id="58119"/>
    <lineage>
        <taxon>Bacteria</taxon>
        <taxon>Bacillati</taxon>
        <taxon>Actinomycetota</taxon>
        <taxon>Actinomycetes</taxon>
        <taxon>Streptosporangiales</taxon>
        <taxon>Streptosporangiaceae</taxon>
        <taxon>Planomonospora</taxon>
    </lineage>
</organism>
<reference evidence="1" key="2">
    <citation type="submission" date="2022-09" db="EMBL/GenBank/DDBJ databases">
        <authorList>
            <person name="Sun Q."/>
            <person name="Ohkuma M."/>
        </authorList>
    </citation>
    <scope>NUCLEOTIDE SEQUENCE</scope>
    <source>
        <strain evidence="1">JCM 3093</strain>
    </source>
</reference>
<reference evidence="1" key="1">
    <citation type="journal article" date="2014" name="Int. J. Syst. Evol. Microbiol.">
        <title>Complete genome sequence of Corynebacterium casei LMG S-19264T (=DSM 44701T), isolated from a smear-ripened cheese.</title>
        <authorList>
            <consortium name="US DOE Joint Genome Institute (JGI-PGF)"/>
            <person name="Walter F."/>
            <person name="Albersmeier A."/>
            <person name="Kalinowski J."/>
            <person name="Ruckert C."/>
        </authorList>
    </citation>
    <scope>NUCLEOTIDE SEQUENCE</scope>
    <source>
        <strain evidence="1">JCM 3093</strain>
    </source>
</reference>
<proteinExistence type="predicted"/>
<sequence length="91" mass="10216">MQEIADVLLVLDHKHARLHQRPPPDLCPLSGRSHAAARHEVRTGPPCPDTSCRNVTNRIHYVVMGGPVEIAPEKHPTGNFSRFVSCRMSEW</sequence>
<dbReference type="AlphaFoldDB" id="A0AA37F7U0"/>
<dbReference type="Proteomes" id="UP000627984">
    <property type="component" value="Unassembled WGS sequence"/>
</dbReference>
<evidence type="ECO:0000313" key="2">
    <source>
        <dbReference type="Proteomes" id="UP000627984"/>
    </source>
</evidence>
<protein>
    <submittedName>
        <fullName evidence="1">Uncharacterized protein</fullName>
    </submittedName>
</protein>
<dbReference type="EMBL" id="BMQD01000033">
    <property type="protein sequence ID" value="GGK95651.1"/>
    <property type="molecule type" value="Genomic_DNA"/>
</dbReference>
<accession>A0AA37F7U0</accession>
<evidence type="ECO:0000313" key="1">
    <source>
        <dbReference type="EMBL" id="GGK95651.1"/>
    </source>
</evidence>
<name>A0AA37F7U0_9ACTN</name>